<feature type="coiled-coil region" evidence="1">
    <location>
        <begin position="773"/>
        <end position="800"/>
    </location>
</feature>
<protein>
    <recommendedName>
        <fullName evidence="4">C2 domain-containing protein</fullName>
    </recommendedName>
</protein>
<dbReference type="AlphaFoldDB" id="A0A9W6ZXA2"/>
<dbReference type="InterPro" id="IPR035892">
    <property type="entry name" value="C2_domain_sf"/>
</dbReference>
<dbReference type="InterPro" id="IPR000008">
    <property type="entry name" value="C2_dom"/>
</dbReference>
<organism evidence="5 6">
    <name type="scientific">Triparma laevis f. inornata</name>
    <dbReference type="NCBI Taxonomy" id="1714386"/>
    <lineage>
        <taxon>Eukaryota</taxon>
        <taxon>Sar</taxon>
        <taxon>Stramenopiles</taxon>
        <taxon>Ochrophyta</taxon>
        <taxon>Bolidophyceae</taxon>
        <taxon>Parmales</taxon>
        <taxon>Triparmaceae</taxon>
        <taxon>Triparma</taxon>
    </lineage>
</organism>
<evidence type="ECO:0000256" key="3">
    <source>
        <dbReference type="SAM" id="Phobius"/>
    </source>
</evidence>
<dbReference type="SUPFAM" id="SSF49562">
    <property type="entry name" value="C2 domain (Calcium/lipid-binding domain, CaLB)"/>
    <property type="match status" value="2"/>
</dbReference>
<feature type="transmembrane region" description="Helical" evidence="3">
    <location>
        <begin position="859"/>
        <end position="875"/>
    </location>
</feature>
<dbReference type="SMART" id="SM00239">
    <property type="entry name" value="C2"/>
    <property type="match status" value="2"/>
</dbReference>
<accession>A0A9W6ZXA2</accession>
<feature type="region of interest" description="Disordered" evidence="2">
    <location>
        <begin position="905"/>
        <end position="930"/>
    </location>
</feature>
<keyword evidence="3" id="KW-1133">Transmembrane helix</keyword>
<gene>
    <name evidence="5" type="ORF">TL16_g03404</name>
</gene>
<comment type="caution">
    <text evidence="5">The sequence shown here is derived from an EMBL/GenBank/DDBJ whole genome shotgun (WGS) entry which is preliminary data.</text>
</comment>
<evidence type="ECO:0000256" key="1">
    <source>
        <dbReference type="SAM" id="Coils"/>
    </source>
</evidence>
<evidence type="ECO:0000256" key="2">
    <source>
        <dbReference type="SAM" id="MobiDB-lite"/>
    </source>
</evidence>
<feature type="domain" description="C2" evidence="4">
    <location>
        <begin position="490"/>
        <end position="683"/>
    </location>
</feature>
<dbReference type="Proteomes" id="UP001162640">
    <property type="component" value="Unassembled WGS sequence"/>
</dbReference>
<reference evidence="6" key="1">
    <citation type="journal article" date="2023" name="Commun. Biol.">
        <title>Genome analysis of Parmales, the sister group of diatoms, reveals the evolutionary specialization of diatoms from phago-mixotrophs to photoautotrophs.</title>
        <authorList>
            <person name="Ban H."/>
            <person name="Sato S."/>
            <person name="Yoshikawa S."/>
            <person name="Yamada K."/>
            <person name="Nakamura Y."/>
            <person name="Ichinomiya M."/>
            <person name="Sato N."/>
            <person name="Blanc-Mathieu R."/>
            <person name="Endo H."/>
            <person name="Kuwata A."/>
            <person name="Ogata H."/>
        </authorList>
    </citation>
    <scope>NUCLEOTIDE SEQUENCE [LARGE SCALE GENOMIC DNA]</scope>
</reference>
<keyword evidence="1" id="KW-0175">Coiled coil</keyword>
<feature type="region of interest" description="Disordered" evidence="2">
    <location>
        <begin position="712"/>
        <end position="768"/>
    </location>
</feature>
<keyword evidence="3" id="KW-0472">Membrane</keyword>
<feature type="compositionally biased region" description="Pro residues" evidence="2">
    <location>
        <begin position="140"/>
        <end position="161"/>
    </location>
</feature>
<feature type="compositionally biased region" description="Acidic residues" evidence="2">
    <location>
        <begin position="913"/>
        <end position="923"/>
    </location>
</feature>
<feature type="compositionally biased region" description="Low complexity" evidence="2">
    <location>
        <begin position="115"/>
        <end position="126"/>
    </location>
</feature>
<evidence type="ECO:0000259" key="4">
    <source>
        <dbReference type="SMART" id="SM00239"/>
    </source>
</evidence>
<name>A0A9W6ZXA2_9STRA</name>
<evidence type="ECO:0000313" key="5">
    <source>
        <dbReference type="EMBL" id="GMH62099.1"/>
    </source>
</evidence>
<feature type="domain" description="C2" evidence="4">
    <location>
        <begin position="166"/>
        <end position="276"/>
    </location>
</feature>
<dbReference type="Gene3D" id="2.60.40.150">
    <property type="entry name" value="C2 domain"/>
    <property type="match status" value="1"/>
</dbReference>
<keyword evidence="3" id="KW-0812">Transmembrane</keyword>
<sequence>MQVCGREGCQVDSEGLYACGSLMAKERKEKTEKQFQEFVWKQALPDEEINSQLPPPALGRGYSSSSLLIGGDNSMMSGLGSVVRKESEDFKDAISTISNKSSRAGTPVSHISDGETSTTSTSNPNLEPSPNPNPTNSNPSPNPLPPLPPPHHKPPPPPPEIQPIGYLNLRLLSAQVFLTPLPSTSTVLTSHLHPKKPGSYYLRISSNRFDSSKTHLRTPVHYSSGSPTFNVDFQIPLIDYGQAFLISLIDVNDDRTLGVEVMSTQGMLQYQRDMWARSETKEGLFLNAIKQQFQKSSPLTIDSNSSQLIRSNFLRSATTTSAYSNKDIYNIGFYSKPFTSSPKTIGTISYVALIEESTSSIFGAEKGIFPYVPGRPDDDFNVDLTKLHVQRLQKVIGKFERWMRNYFYLISWSNFQLTFSSMIIFILSCLYLNMEYIGAIPVTGLLLNMTIKYFRRSGGSFLEKYTREGVEKVRRKMRGKDGTVHRPIARLKVAVPRGKNLRSRDLGLPGNVYATVSYSPQRFSKEEPTPKEEQIYEIGATATSAITTINPVWNERPRVAHRRLSNVVSELGGVVGGGWKRMKNVVSKGTDKLMSHQGSAKKAQRGGGMLSNVSGRWGDDYVFLYPLLQPVEGDELKPWRSSDGAIVVRVYFENVFNSLMDDCLGEAAIPLKELFSNEREGGEQMELSGYFGIVNLGGGRSAGIQKKLFGGNEHARRKRTRTTSEDINSVASIETEDLDDDGFGEDDETDEWGMNEENNESLPEGDERRPQVMVRTQIILKEADEEVTEAEREASITIAQELRESEEKGVDENIIGSSISSVRGAMQNARWIQNLIRNVVEVIESGFNIVSWVDPHKSVLVYVVVALVWFCLIVIKTRHLILIGGMHQFISGWLRSRRKKMKKKLAKESAEKEEGESVEEGEDNAEKEKEARVQLGNPVTNLITMVPNSEDLRRYYFYENFRLGQIEKERIAEKRRIARLRTIWNSKFQAKIGVRDGERWVHGCFLVLQSHRVSWWKNEQEFDNGEECLAQVHWGGHSGLAGLSPLDLKTLSKEEVERSSAIFGRSGGRAVGIEGGVLEASAQAKRLFLFENVEIKDTFESKVLQTIEMGAPKMD</sequence>
<feature type="compositionally biased region" description="Acidic residues" evidence="2">
    <location>
        <begin position="734"/>
        <end position="759"/>
    </location>
</feature>
<dbReference type="EMBL" id="BLQM01000090">
    <property type="protein sequence ID" value="GMH62099.1"/>
    <property type="molecule type" value="Genomic_DNA"/>
</dbReference>
<feature type="region of interest" description="Disordered" evidence="2">
    <location>
        <begin position="96"/>
        <end position="162"/>
    </location>
</feature>
<proteinExistence type="predicted"/>
<evidence type="ECO:0000313" key="6">
    <source>
        <dbReference type="Proteomes" id="UP001162640"/>
    </source>
</evidence>